<name>A0A7S1T0I1_9CHLO</name>
<dbReference type="Pfam" id="PF00069">
    <property type="entry name" value="Pkinase"/>
    <property type="match status" value="1"/>
</dbReference>
<dbReference type="InterPro" id="IPR000719">
    <property type="entry name" value="Prot_kinase_dom"/>
</dbReference>
<keyword evidence="1" id="KW-0547">Nucleotide-binding</keyword>
<sequence>MTGIYIRFNVSLLLLLPFLFPEDNSGVAAGRALRLPRRDALSRALKANSTLAASLDEPAAGAPPLPPPTLSPSGLRCEFKTVKRQKDKPNVPHNELFDNYTTVSYDVTKRYKSLHKLGRGVEGTVTLALDLATNTEVAIKKVVDIARNEHHVSEMLKEVMLYNAMIGLGGTVQLKRILPPLHPHNMTTLFMVMERMDGDMFHEKTTIRDMDLRIQKWLIYQALTAIQNMHAAGILHQDISATNIMVRSDCSVKLGDFGYTQVIPKLSPPEEFKDGEMTIPPQSNWVKDPAIDVWHMGKSILTMASGADRAYEPEDRDHLARAMLHEYGSPPGKVLAKLNPDVVKVISEAERSGEQLPTFSSIWPEVHPDLMGLVKRMLHWDLRQLPTAAELMMDPIFDEIIDLRGPRVADKKFIPFPWKIRKPFKDGKVFKALSLEIGIIDELLQDSDEAVLMNLIRDT</sequence>
<evidence type="ECO:0000256" key="2">
    <source>
        <dbReference type="ARBA" id="ARBA00022840"/>
    </source>
</evidence>
<keyword evidence="2" id="KW-0067">ATP-binding</keyword>
<dbReference type="InterPro" id="IPR008266">
    <property type="entry name" value="Tyr_kinase_AS"/>
</dbReference>
<feature type="chain" id="PRO_5030624067" description="Protein kinase domain-containing protein" evidence="3">
    <location>
        <begin position="22"/>
        <end position="459"/>
    </location>
</feature>
<keyword evidence="3" id="KW-0732">Signal</keyword>
<dbReference type="AlphaFoldDB" id="A0A7S1T0I1"/>
<proteinExistence type="predicted"/>
<gene>
    <name evidence="5" type="ORF">TCHU04912_LOCUS15913</name>
</gene>
<evidence type="ECO:0000256" key="3">
    <source>
        <dbReference type="SAM" id="SignalP"/>
    </source>
</evidence>
<dbReference type="GO" id="GO:0004672">
    <property type="term" value="F:protein kinase activity"/>
    <property type="evidence" value="ECO:0007669"/>
    <property type="project" value="InterPro"/>
</dbReference>
<dbReference type="InterPro" id="IPR011009">
    <property type="entry name" value="Kinase-like_dom_sf"/>
</dbReference>
<dbReference type="SUPFAM" id="SSF56112">
    <property type="entry name" value="Protein kinase-like (PK-like)"/>
    <property type="match status" value="1"/>
</dbReference>
<dbReference type="PANTHER" id="PTHR24055">
    <property type="entry name" value="MITOGEN-ACTIVATED PROTEIN KINASE"/>
    <property type="match status" value="1"/>
</dbReference>
<dbReference type="Gene3D" id="3.30.200.20">
    <property type="entry name" value="Phosphorylase Kinase, domain 1"/>
    <property type="match status" value="1"/>
</dbReference>
<evidence type="ECO:0000259" key="4">
    <source>
        <dbReference type="PROSITE" id="PS50011"/>
    </source>
</evidence>
<dbReference type="Gene3D" id="1.10.510.10">
    <property type="entry name" value="Transferase(Phosphotransferase) domain 1"/>
    <property type="match status" value="1"/>
</dbReference>
<reference evidence="5" key="1">
    <citation type="submission" date="2021-01" db="EMBL/GenBank/DDBJ databases">
        <authorList>
            <person name="Corre E."/>
            <person name="Pelletier E."/>
            <person name="Niang G."/>
            <person name="Scheremetjew M."/>
            <person name="Finn R."/>
            <person name="Kale V."/>
            <person name="Holt S."/>
            <person name="Cochrane G."/>
            <person name="Meng A."/>
            <person name="Brown T."/>
            <person name="Cohen L."/>
        </authorList>
    </citation>
    <scope>NUCLEOTIDE SEQUENCE</scope>
    <source>
        <strain evidence="5">PLY429</strain>
    </source>
</reference>
<dbReference type="PROSITE" id="PS00109">
    <property type="entry name" value="PROTEIN_KINASE_TYR"/>
    <property type="match status" value="1"/>
</dbReference>
<organism evidence="5">
    <name type="scientific">Tetraselmis chuii</name>
    <dbReference type="NCBI Taxonomy" id="63592"/>
    <lineage>
        <taxon>Eukaryota</taxon>
        <taxon>Viridiplantae</taxon>
        <taxon>Chlorophyta</taxon>
        <taxon>core chlorophytes</taxon>
        <taxon>Chlorodendrophyceae</taxon>
        <taxon>Chlorodendrales</taxon>
        <taxon>Chlorodendraceae</taxon>
        <taxon>Tetraselmis</taxon>
    </lineage>
</organism>
<evidence type="ECO:0000313" key="5">
    <source>
        <dbReference type="EMBL" id="CAD9213674.1"/>
    </source>
</evidence>
<accession>A0A7S1T0I1</accession>
<dbReference type="PROSITE" id="PS50011">
    <property type="entry name" value="PROTEIN_KINASE_DOM"/>
    <property type="match status" value="1"/>
</dbReference>
<protein>
    <recommendedName>
        <fullName evidence="4">Protein kinase domain-containing protein</fullName>
    </recommendedName>
</protein>
<evidence type="ECO:0000256" key="1">
    <source>
        <dbReference type="ARBA" id="ARBA00022741"/>
    </source>
</evidence>
<dbReference type="GO" id="GO:0005524">
    <property type="term" value="F:ATP binding"/>
    <property type="evidence" value="ECO:0007669"/>
    <property type="project" value="UniProtKB-KW"/>
</dbReference>
<feature type="signal peptide" evidence="3">
    <location>
        <begin position="1"/>
        <end position="21"/>
    </location>
</feature>
<dbReference type="InterPro" id="IPR050117">
    <property type="entry name" value="MAPK"/>
</dbReference>
<feature type="domain" description="Protein kinase" evidence="4">
    <location>
        <begin position="111"/>
        <end position="397"/>
    </location>
</feature>
<dbReference type="EMBL" id="HBGG01030547">
    <property type="protein sequence ID" value="CAD9213674.1"/>
    <property type="molecule type" value="Transcribed_RNA"/>
</dbReference>